<feature type="domain" description="FAD dependent oxidoreductase" evidence="2">
    <location>
        <begin position="5"/>
        <end position="348"/>
    </location>
</feature>
<dbReference type="PANTHER" id="PTHR13847:SF289">
    <property type="entry name" value="GLYCINE OXIDASE"/>
    <property type="match status" value="1"/>
</dbReference>
<dbReference type="Gene3D" id="3.50.50.60">
    <property type="entry name" value="FAD/NAD(P)-binding domain"/>
    <property type="match status" value="1"/>
</dbReference>
<evidence type="ECO:0000259" key="2">
    <source>
        <dbReference type="Pfam" id="PF01266"/>
    </source>
</evidence>
<evidence type="ECO:0000313" key="3">
    <source>
        <dbReference type="EMBL" id="GLC48114.1"/>
    </source>
</evidence>
<organism evidence="3 4">
    <name type="scientific">Pleodorina starrii</name>
    <dbReference type="NCBI Taxonomy" id="330485"/>
    <lineage>
        <taxon>Eukaryota</taxon>
        <taxon>Viridiplantae</taxon>
        <taxon>Chlorophyta</taxon>
        <taxon>core chlorophytes</taxon>
        <taxon>Chlorophyceae</taxon>
        <taxon>CS clade</taxon>
        <taxon>Chlamydomonadales</taxon>
        <taxon>Volvocaceae</taxon>
        <taxon>Pleodorina</taxon>
    </lineage>
</organism>
<dbReference type="InterPro" id="IPR006076">
    <property type="entry name" value="FAD-dep_OxRdtase"/>
</dbReference>
<dbReference type="EMBL" id="BRXU01000001">
    <property type="protein sequence ID" value="GLC48114.1"/>
    <property type="molecule type" value="Genomic_DNA"/>
</dbReference>
<keyword evidence="4" id="KW-1185">Reference proteome</keyword>
<sequence>MTLQVVVIGAGVIGAAVSHQVAKVAQVRVLDVVTQPGHGGATRSTWAWLNANKKHPQHYRDLNLAGLRRWKTEWPSLVQPCGSLVFEDDDASLSDPVYPAQRLAPSQVRELEPFVSEEMAARGANLYSQEAWVDPHVACQEMLRSAQQDGAEVLLGPGHRVTGLLTRQEPSASPASAAEGQGVTRVTGVVTEDGATHAADVVVLAAGAEVMRLAAQAGVTVPMLHKPAVSALTQPLAGHGRRLVRHLLANSKVFVWQRPDGSVILGDTLAHEDGSAAWGESLLQRATELVPELAAAGARVERVEVAYRPWPKDGHPIIGGSTACRGLYVATMHSGMTLAPEVARLVAAELRHWDVAAGAAVGTHPELLEAQSVLQPYRLERDFEEGVRRAAYSWK</sequence>
<name>A0A9W6B9H1_9CHLO</name>
<dbReference type="Gene3D" id="3.30.9.10">
    <property type="entry name" value="D-Amino Acid Oxidase, subunit A, domain 2"/>
    <property type="match status" value="1"/>
</dbReference>
<dbReference type="OrthoDB" id="5340195at2759"/>
<comment type="caution">
    <text evidence="3">The sequence shown here is derived from an EMBL/GenBank/DDBJ whole genome shotgun (WGS) entry which is preliminary data.</text>
</comment>
<dbReference type="PANTHER" id="PTHR13847">
    <property type="entry name" value="SARCOSINE DEHYDROGENASE-RELATED"/>
    <property type="match status" value="1"/>
</dbReference>
<accession>A0A9W6B9H1</accession>
<dbReference type="AlphaFoldDB" id="A0A9W6B9H1"/>
<dbReference type="InterPro" id="IPR036188">
    <property type="entry name" value="FAD/NAD-bd_sf"/>
</dbReference>
<evidence type="ECO:0000256" key="1">
    <source>
        <dbReference type="ARBA" id="ARBA00023002"/>
    </source>
</evidence>
<proteinExistence type="predicted"/>
<dbReference type="GO" id="GO:0016491">
    <property type="term" value="F:oxidoreductase activity"/>
    <property type="evidence" value="ECO:0007669"/>
    <property type="project" value="UniProtKB-KW"/>
</dbReference>
<dbReference type="Proteomes" id="UP001165080">
    <property type="component" value="Unassembled WGS sequence"/>
</dbReference>
<dbReference type="SUPFAM" id="SSF51905">
    <property type="entry name" value="FAD/NAD(P)-binding domain"/>
    <property type="match status" value="1"/>
</dbReference>
<evidence type="ECO:0000313" key="4">
    <source>
        <dbReference type="Proteomes" id="UP001165080"/>
    </source>
</evidence>
<reference evidence="3 4" key="1">
    <citation type="journal article" date="2023" name="Commun. Biol.">
        <title>Reorganization of the ancestral sex-determining regions during the evolution of trioecy in Pleodorina starrii.</title>
        <authorList>
            <person name="Takahashi K."/>
            <person name="Suzuki S."/>
            <person name="Kawai-Toyooka H."/>
            <person name="Yamamoto K."/>
            <person name="Hamaji T."/>
            <person name="Ootsuki R."/>
            <person name="Yamaguchi H."/>
            <person name="Kawachi M."/>
            <person name="Higashiyama T."/>
            <person name="Nozaki H."/>
        </authorList>
    </citation>
    <scope>NUCLEOTIDE SEQUENCE [LARGE SCALE GENOMIC DNA]</scope>
    <source>
        <strain evidence="3 4">NIES-4479</strain>
    </source>
</reference>
<keyword evidence="1" id="KW-0560">Oxidoreductase</keyword>
<protein>
    <recommendedName>
        <fullName evidence="2">FAD dependent oxidoreductase domain-containing protein</fullName>
    </recommendedName>
</protein>
<dbReference type="GO" id="GO:0005737">
    <property type="term" value="C:cytoplasm"/>
    <property type="evidence" value="ECO:0007669"/>
    <property type="project" value="TreeGrafter"/>
</dbReference>
<dbReference type="Pfam" id="PF01266">
    <property type="entry name" value="DAO"/>
    <property type="match status" value="1"/>
</dbReference>
<gene>
    <name evidence="3" type="primary">PLEST007492</name>
    <name evidence="3" type="ORF">PLESTB_000060600</name>
</gene>